<feature type="domain" description="CorA-like transporter" evidence="2">
    <location>
        <begin position="9"/>
        <end position="278"/>
    </location>
</feature>
<protein>
    <recommendedName>
        <fullName evidence="2">CorA-like transporter domain-containing protein</fullName>
    </recommendedName>
</protein>
<name>A0A3N4L785_9PEZI</name>
<dbReference type="STRING" id="1392247.A0A3N4L785"/>
<evidence type="ECO:0000259" key="2">
    <source>
        <dbReference type="Pfam" id="PF26616"/>
    </source>
</evidence>
<gene>
    <name evidence="3" type="ORF">P167DRAFT_258678</name>
</gene>
<evidence type="ECO:0000313" key="3">
    <source>
        <dbReference type="EMBL" id="RPB16501.1"/>
    </source>
</evidence>
<feature type="transmembrane region" description="Helical" evidence="1">
    <location>
        <begin position="482"/>
        <end position="503"/>
    </location>
</feature>
<dbReference type="InParanoid" id="A0A3N4L785"/>
<keyword evidence="4" id="KW-1185">Reference proteome</keyword>
<keyword evidence="1" id="KW-0472">Membrane</keyword>
<proteinExistence type="predicted"/>
<evidence type="ECO:0000256" key="1">
    <source>
        <dbReference type="SAM" id="Phobius"/>
    </source>
</evidence>
<evidence type="ECO:0000313" key="4">
    <source>
        <dbReference type="Proteomes" id="UP000277580"/>
    </source>
</evidence>
<keyword evidence="1" id="KW-0812">Transmembrane</keyword>
<accession>A0A3N4L785</accession>
<dbReference type="OrthoDB" id="5396681at2759"/>
<dbReference type="Pfam" id="PF26616">
    <property type="entry name" value="CorA-like"/>
    <property type="match status" value="1"/>
</dbReference>
<dbReference type="Proteomes" id="UP000277580">
    <property type="component" value="Unassembled WGS sequence"/>
</dbReference>
<organism evidence="3 4">
    <name type="scientific">Morchella conica CCBAS932</name>
    <dbReference type="NCBI Taxonomy" id="1392247"/>
    <lineage>
        <taxon>Eukaryota</taxon>
        <taxon>Fungi</taxon>
        <taxon>Dikarya</taxon>
        <taxon>Ascomycota</taxon>
        <taxon>Pezizomycotina</taxon>
        <taxon>Pezizomycetes</taxon>
        <taxon>Pezizales</taxon>
        <taxon>Morchellaceae</taxon>
        <taxon>Morchella</taxon>
    </lineage>
</organism>
<dbReference type="InterPro" id="IPR058257">
    <property type="entry name" value="CorA-like_dom"/>
</dbReference>
<dbReference type="EMBL" id="ML119108">
    <property type="protein sequence ID" value="RPB16501.1"/>
    <property type="molecule type" value="Genomic_DNA"/>
</dbReference>
<sequence length="524" mass="60921">MATAAADKGWESYPKRLLNYDPLREDGVSYDARLAKDNKRLFTEKGNINVDVLDIFRDEFVADNKKPTTYQDTDAFEECLTSSPPNREFRFYTLKPANPKVISRSRVAIPEDTLRKLLTVHQVMPGFIDFLQAFGRRASSSDTGFGGCKRRIEYAPNSSKQRNMKSYEICYNIKFAEEHGRKEKEDEPPKDPWSIRQTCIYQKFEYEKKSSTWIMVQPSDKATTRLNEVFKARAEEYIEDTMHNPMDIHLVFLSGAAENWRWYYNYLENKLYETTTGALSSAVGRRGKTVTFGNYNQHLDFEVEFKDVQELQRFEEKVQSLLLALETNRDTITTLQKHNDQLRKCGLGLEEHHFTAVDDSLDTYLTELAIYKRNVEALLQRIRGRSRLLYNILDYRNAETAHRHGQKNVDFAELGRRDTDLMMKMTKRTTREAVAVKIVTFVTLFYLPATFVATFLSANCVKFVEETVNGRIISRMAVSKDLILFAAITGPLMCITLSIWFIWDRIEKRRVIEECGDKPNRNLE</sequence>
<dbReference type="AlphaFoldDB" id="A0A3N4L785"/>
<keyword evidence="1" id="KW-1133">Transmembrane helix</keyword>
<feature type="transmembrane region" description="Helical" evidence="1">
    <location>
        <begin position="434"/>
        <end position="456"/>
    </location>
</feature>
<dbReference type="Gene3D" id="1.20.58.340">
    <property type="entry name" value="Magnesium transport protein CorA, transmembrane region"/>
    <property type="match status" value="1"/>
</dbReference>
<reference evidence="3 4" key="1">
    <citation type="journal article" date="2018" name="Nat. Ecol. Evol.">
        <title>Pezizomycetes genomes reveal the molecular basis of ectomycorrhizal truffle lifestyle.</title>
        <authorList>
            <person name="Murat C."/>
            <person name="Payen T."/>
            <person name="Noel B."/>
            <person name="Kuo A."/>
            <person name="Morin E."/>
            <person name="Chen J."/>
            <person name="Kohler A."/>
            <person name="Krizsan K."/>
            <person name="Balestrini R."/>
            <person name="Da Silva C."/>
            <person name="Montanini B."/>
            <person name="Hainaut M."/>
            <person name="Levati E."/>
            <person name="Barry K.W."/>
            <person name="Belfiori B."/>
            <person name="Cichocki N."/>
            <person name="Clum A."/>
            <person name="Dockter R.B."/>
            <person name="Fauchery L."/>
            <person name="Guy J."/>
            <person name="Iotti M."/>
            <person name="Le Tacon F."/>
            <person name="Lindquist E.A."/>
            <person name="Lipzen A."/>
            <person name="Malagnac F."/>
            <person name="Mello A."/>
            <person name="Molinier V."/>
            <person name="Miyauchi S."/>
            <person name="Poulain J."/>
            <person name="Riccioni C."/>
            <person name="Rubini A."/>
            <person name="Sitrit Y."/>
            <person name="Splivallo R."/>
            <person name="Traeger S."/>
            <person name="Wang M."/>
            <person name="Zifcakova L."/>
            <person name="Wipf D."/>
            <person name="Zambonelli A."/>
            <person name="Paolocci F."/>
            <person name="Nowrousian M."/>
            <person name="Ottonello S."/>
            <person name="Baldrian P."/>
            <person name="Spatafora J.W."/>
            <person name="Henrissat B."/>
            <person name="Nagy L.G."/>
            <person name="Aury J.M."/>
            <person name="Wincker P."/>
            <person name="Grigoriev I.V."/>
            <person name="Bonfante P."/>
            <person name="Martin F.M."/>
        </authorList>
    </citation>
    <scope>NUCLEOTIDE SEQUENCE [LARGE SCALE GENOMIC DNA]</scope>
    <source>
        <strain evidence="3 4">CCBAS932</strain>
    </source>
</reference>